<keyword evidence="1" id="KW-1133">Transmembrane helix</keyword>
<sequence>MGYPRWKLIENRRSDNLTVHIGLFDRCEDLSFNNNNLYKKTYSQCDSNKYLPSNSNYTTALCRNVSDENCQKLCNKPNNNYSCDYLRFTKGLIACTIVAACMIDNLNATQLADREQAIRDMATRNYNVRLDWSAGLEIASLIMTSFSLITQLLYLFRTWRSQAG</sequence>
<gene>
    <name evidence="2" type="ORF">GPM918_LOCUS1437</name>
    <name evidence="3" type="ORF">OVA965_LOCUS3350</name>
    <name evidence="4" type="ORF">SRO942_LOCUS1437</name>
    <name evidence="5" type="ORF">TMI583_LOCUS3349</name>
</gene>
<dbReference type="EMBL" id="CAJNOK010000797">
    <property type="protein sequence ID" value="CAF0776141.1"/>
    <property type="molecule type" value="Genomic_DNA"/>
</dbReference>
<dbReference type="Proteomes" id="UP000663829">
    <property type="component" value="Unassembled WGS sequence"/>
</dbReference>
<dbReference type="EMBL" id="CAJOBC010000132">
    <property type="protein sequence ID" value="CAF3542963.1"/>
    <property type="molecule type" value="Genomic_DNA"/>
</dbReference>
<evidence type="ECO:0000256" key="1">
    <source>
        <dbReference type="SAM" id="Phobius"/>
    </source>
</evidence>
<dbReference type="Proteomes" id="UP000677228">
    <property type="component" value="Unassembled WGS sequence"/>
</dbReference>
<keyword evidence="6" id="KW-1185">Reference proteome</keyword>
<dbReference type="OrthoDB" id="10037332at2759"/>
<accession>A0A813Q4N7</accession>
<reference evidence="2" key="1">
    <citation type="submission" date="2021-02" db="EMBL/GenBank/DDBJ databases">
        <authorList>
            <person name="Nowell W R."/>
        </authorList>
    </citation>
    <scope>NUCLEOTIDE SEQUENCE</scope>
</reference>
<evidence type="ECO:0000313" key="6">
    <source>
        <dbReference type="Proteomes" id="UP000663829"/>
    </source>
</evidence>
<evidence type="ECO:0000313" key="5">
    <source>
        <dbReference type="EMBL" id="CAF3557344.1"/>
    </source>
</evidence>
<dbReference type="AlphaFoldDB" id="A0A813Q4N7"/>
<evidence type="ECO:0000313" key="3">
    <source>
        <dbReference type="EMBL" id="CAF0776141.1"/>
    </source>
</evidence>
<proteinExistence type="predicted"/>
<keyword evidence="1" id="KW-0812">Transmembrane</keyword>
<feature type="transmembrane region" description="Helical" evidence="1">
    <location>
        <begin position="134"/>
        <end position="156"/>
    </location>
</feature>
<dbReference type="Proteomes" id="UP000682733">
    <property type="component" value="Unassembled WGS sequence"/>
</dbReference>
<organism evidence="2 6">
    <name type="scientific">Didymodactylos carnosus</name>
    <dbReference type="NCBI Taxonomy" id="1234261"/>
    <lineage>
        <taxon>Eukaryota</taxon>
        <taxon>Metazoa</taxon>
        <taxon>Spiralia</taxon>
        <taxon>Gnathifera</taxon>
        <taxon>Rotifera</taxon>
        <taxon>Eurotatoria</taxon>
        <taxon>Bdelloidea</taxon>
        <taxon>Philodinida</taxon>
        <taxon>Philodinidae</taxon>
        <taxon>Didymodactylos</taxon>
    </lineage>
</organism>
<comment type="caution">
    <text evidence="2">The sequence shown here is derived from an EMBL/GenBank/DDBJ whole genome shotgun (WGS) entry which is preliminary data.</text>
</comment>
<dbReference type="EMBL" id="CAJNOQ010000132">
    <property type="protein sequence ID" value="CAF0761952.1"/>
    <property type="molecule type" value="Genomic_DNA"/>
</dbReference>
<keyword evidence="1" id="KW-0472">Membrane</keyword>
<evidence type="ECO:0000313" key="2">
    <source>
        <dbReference type="EMBL" id="CAF0761952.1"/>
    </source>
</evidence>
<dbReference type="EMBL" id="CAJOBA010000797">
    <property type="protein sequence ID" value="CAF3557344.1"/>
    <property type="molecule type" value="Genomic_DNA"/>
</dbReference>
<name>A0A813Q4N7_9BILA</name>
<evidence type="ECO:0000313" key="4">
    <source>
        <dbReference type="EMBL" id="CAF3542963.1"/>
    </source>
</evidence>
<protein>
    <submittedName>
        <fullName evidence="2">Uncharacterized protein</fullName>
    </submittedName>
</protein>
<dbReference type="Proteomes" id="UP000681722">
    <property type="component" value="Unassembled WGS sequence"/>
</dbReference>